<evidence type="ECO:0000259" key="1">
    <source>
        <dbReference type="PROSITE" id="PS50142"/>
    </source>
</evidence>
<dbReference type="Proteomes" id="UP000054270">
    <property type="component" value="Unassembled WGS sequence"/>
</dbReference>
<reference evidence="3" key="1">
    <citation type="submission" date="2014-04" db="EMBL/GenBank/DDBJ databases">
        <title>Evolutionary Origins and Diversification of the Mycorrhizal Mutualists.</title>
        <authorList>
            <consortium name="DOE Joint Genome Institute"/>
            <consortium name="Mycorrhizal Genomics Consortium"/>
            <person name="Kohler A."/>
            <person name="Kuo A."/>
            <person name="Nagy L.G."/>
            <person name="Floudas D."/>
            <person name="Copeland A."/>
            <person name="Barry K.W."/>
            <person name="Cichocki N."/>
            <person name="Veneault-Fourrey C."/>
            <person name="LaButti K."/>
            <person name="Lindquist E.A."/>
            <person name="Lipzen A."/>
            <person name="Lundell T."/>
            <person name="Morin E."/>
            <person name="Murat C."/>
            <person name="Riley R."/>
            <person name="Ohm R."/>
            <person name="Sun H."/>
            <person name="Tunlid A."/>
            <person name="Henrissat B."/>
            <person name="Grigoriev I.V."/>
            <person name="Hibbett D.S."/>
            <person name="Martin F."/>
        </authorList>
    </citation>
    <scope>NUCLEOTIDE SEQUENCE [LARGE SCALE GENOMIC DNA]</scope>
    <source>
        <strain evidence="3">FD-334 SS-4</strain>
    </source>
</reference>
<name>A0A0D2PM48_HYPSF</name>
<dbReference type="CDD" id="cd00593">
    <property type="entry name" value="RIBOc"/>
    <property type="match status" value="1"/>
</dbReference>
<sequence length="161" mass="18261">MPNDPLFPFQEIPSSRMHRSIVSTIRSPHFFFGLPNLSPASWNLIVDNTKERERLEFLGDALIGSTVSEQLCRYWPNECPKFYTLARSVLTANSTFAHLMCKVGHHDIKDPVKPAGDAFETILAAFHSEQGLTAFNDYINQYFLPLINCAANAYHDNRSVK</sequence>
<dbReference type="OrthoDB" id="416741at2759"/>
<accession>A0A0D2PM48</accession>
<dbReference type="OMA" id="NCAANAY"/>
<dbReference type="SUPFAM" id="SSF69065">
    <property type="entry name" value="RNase III domain-like"/>
    <property type="match status" value="1"/>
</dbReference>
<dbReference type="InterPro" id="IPR000999">
    <property type="entry name" value="RNase_III_dom"/>
</dbReference>
<organism evidence="2 3">
    <name type="scientific">Hypholoma sublateritium (strain FD-334 SS-4)</name>
    <dbReference type="NCBI Taxonomy" id="945553"/>
    <lineage>
        <taxon>Eukaryota</taxon>
        <taxon>Fungi</taxon>
        <taxon>Dikarya</taxon>
        <taxon>Basidiomycota</taxon>
        <taxon>Agaricomycotina</taxon>
        <taxon>Agaricomycetes</taxon>
        <taxon>Agaricomycetidae</taxon>
        <taxon>Agaricales</taxon>
        <taxon>Agaricineae</taxon>
        <taxon>Strophariaceae</taxon>
        <taxon>Hypholoma</taxon>
    </lineage>
</organism>
<dbReference type="PROSITE" id="PS00517">
    <property type="entry name" value="RNASE_3_1"/>
    <property type="match status" value="1"/>
</dbReference>
<dbReference type="InterPro" id="IPR036389">
    <property type="entry name" value="RNase_III_sf"/>
</dbReference>
<protein>
    <recommendedName>
        <fullName evidence="1">RNase III domain-containing protein</fullName>
    </recommendedName>
</protein>
<feature type="domain" description="RNase III" evidence="1">
    <location>
        <begin position="48"/>
        <end position="99"/>
    </location>
</feature>
<dbReference type="Gene3D" id="1.10.1520.10">
    <property type="entry name" value="Ribonuclease III domain"/>
    <property type="match status" value="1"/>
</dbReference>
<dbReference type="GO" id="GO:0004525">
    <property type="term" value="F:ribonuclease III activity"/>
    <property type="evidence" value="ECO:0007669"/>
    <property type="project" value="InterPro"/>
</dbReference>
<dbReference type="PROSITE" id="PS50142">
    <property type="entry name" value="RNASE_3_2"/>
    <property type="match status" value="1"/>
</dbReference>
<evidence type="ECO:0000313" key="2">
    <source>
        <dbReference type="EMBL" id="KJA29401.1"/>
    </source>
</evidence>
<dbReference type="STRING" id="945553.A0A0D2PM48"/>
<evidence type="ECO:0000313" key="3">
    <source>
        <dbReference type="Proteomes" id="UP000054270"/>
    </source>
</evidence>
<dbReference type="Pfam" id="PF00636">
    <property type="entry name" value="Ribonuclease_3"/>
    <property type="match status" value="1"/>
</dbReference>
<dbReference type="AlphaFoldDB" id="A0A0D2PM48"/>
<gene>
    <name evidence="2" type="ORF">HYPSUDRAFT_32853</name>
</gene>
<dbReference type="EMBL" id="KN817519">
    <property type="protein sequence ID" value="KJA29401.1"/>
    <property type="molecule type" value="Genomic_DNA"/>
</dbReference>
<keyword evidence="3" id="KW-1185">Reference proteome</keyword>
<dbReference type="GO" id="GO:0006396">
    <property type="term" value="P:RNA processing"/>
    <property type="evidence" value="ECO:0007669"/>
    <property type="project" value="InterPro"/>
</dbReference>
<proteinExistence type="predicted"/>